<keyword evidence="7" id="KW-1185">Reference proteome</keyword>
<dbReference type="InterPro" id="IPR029016">
    <property type="entry name" value="GAF-like_dom_sf"/>
</dbReference>
<evidence type="ECO:0000256" key="1">
    <source>
        <dbReference type="ARBA" id="ARBA00023015"/>
    </source>
</evidence>
<dbReference type="SMART" id="SM00346">
    <property type="entry name" value="HTH_ICLR"/>
    <property type="match status" value="1"/>
</dbReference>
<evidence type="ECO:0000259" key="4">
    <source>
        <dbReference type="PROSITE" id="PS51077"/>
    </source>
</evidence>
<dbReference type="Gene3D" id="1.10.10.10">
    <property type="entry name" value="Winged helix-like DNA-binding domain superfamily/Winged helix DNA-binding domain"/>
    <property type="match status" value="1"/>
</dbReference>
<dbReference type="InterPro" id="IPR050707">
    <property type="entry name" value="HTH_MetabolicPath_Reg"/>
</dbReference>
<gene>
    <name evidence="6" type="ORF">ABGN05_19525</name>
</gene>
<dbReference type="SUPFAM" id="SSF46785">
    <property type="entry name" value="Winged helix' DNA-binding domain"/>
    <property type="match status" value="1"/>
</dbReference>
<evidence type="ECO:0000313" key="6">
    <source>
        <dbReference type="EMBL" id="MEX0407856.1"/>
    </source>
</evidence>
<dbReference type="InterPro" id="IPR014757">
    <property type="entry name" value="Tscrpt_reg_IclR_C"/>
</dbReference>
<evidence type="ECO:0000256" key="3">
    <source>
        <dbReference type="ARBA" id="ARBA00023163"/>
    </source>
</evidence>
<protein>
    <submittedName>
        <fullName evidence="6">IclR family transcriptional regulator</fullName>
    </submittedName>
</protein>
<dbReference type="InterPro" id="IPR036388">
    <property type="entry name" value="WH-like_DNA-bd_sf"/>
</dbReference>
<dbReference type="PANTHER" id="PTHR30136">
    <property type="entry name" value="HELIX-TURN-HELIX TRANSCRIPTIONAL REGULATOR, ICLR FAMILY"/>
    <property type="match status" value="1"/>
</dbReference>
<dbReference type="Pfam" id="PF01614">
    <property type="entry name" value="IclR_C"/>
    <property type="match status" value="1"/>
</dbReference>
<dbReference type="PROSITE" id="PS51077">
    <property type="entry name" value="HTH_ICLR"/>
    <property type="match status" value="1"/>
</dbReference>
<name>A0ABV3SMZ0_9HYPH</name>
<dbReference type="SUPFAM" id="SSF55781">
    <property type="entry name" value="GAF domain-like"/>
    <property type="match status" value="1"/>
</dbReference>
<dbReference type="PROSITE" id="PS51078">
    <property type="entry name" value="ICLR_ED"/>
    <property type="match status" value="1"/>
</dbReference>
<dbReference type="PANTHER" id="PTHR30136:SF8">
    <property type="entry name" value="TRANSCRIPTIONAL REGULATORY PROTEIN"/>
    <property type="match status" value="1"/>
</dbReference>
<keyword evidence="2" id="KW-0238">DNA-binding</keyword>
<dbReference type="Pfam" id="PF09339">
    <property type="entry name" value="HTH_IclR"/>
    <property type="match status" value="1"/>
</dbReference>
<feature type="domain" description="IclR-ED" evidence="5">
    <location>
        <begin position="73"/>
        <end position="256"/>
    </location>
</feature>
<organism evidence="6 7">
    <name type="scientific">Aquibium pacificus</name>
    <dbReference type="NCBI Taxonomy" id="3153579"/>
    <lineage>
        <taxon>Bacteria</taxon>
        <taxon>Pseudomonadati</taxon>
        <taxon>Pseudomonadota</taxon>
        <taxon>Alphaproteobacteria</taxon>
        <taxon>Hyphomicrobiales</taxon>
        <taxon>Phyllobacteriaceae</taxon>
        <taxon>Aquibium</taxon>
    </lineage>
</organism>
<sequence length="265" mass="28771">MALPVEKSSLKTVEKAVRILQEFSHDRPEISVSELSRALGIHKSIVSRLVSTLCRSSLLHQDPETRKIRIGVGAFRLGSIYASRQEIVRKATPFLATLVSRIGQSAHAMVLDGSNGLVVATVESPSALRVIMRVGEHRHLHSTASGKVFLAFSPPTLLESIVKEPGLVRHTPATITDPDVLRMELETVKATRIGWNNGENHAGAGGVAAPVLDDGGHVVTTLSVVYPLNVPTEAQKQEIAAQTLAVSEKLSEYFRSEGRSRLRKQ</sequence>
<reference evidence="6 7" key="1">
    <citation type="submission" date="2024-05" db="EMBL/GenBank/DDBJ databases">
        <authorList>
            <person name="Jiang F."/>
        </authorList>
    </citation>
    <scope>NUCLEOTIDE SEQUENCE [LARGE SCALE GENOMIC DNA]</scope>
    <source>
        <strain evidence="6 7">LZ166</strain>
    </source>
</reference>
<dbReference type="Gene3D" id="3.30.450.40">
    <property type="match status" value="1"/>
</dbReference>
<evidence type="ECO:0000256" key="2">
    <source>
        <dbReference type="ARBA" id="ARBA00023125"/>
    </source>
</evidence>
<dbReference type="Proteomes" id="UP001556692">
    <property type="component" value="Unassembled WGS sequence"/>
</dbReference>
<comment type="caution">
    <text evidence="6">The sequence shown here is derived from an EMBL/GenBank/DDBJ whole genome shotgun (WGS) entry which is preliminary data.</text>
</comment>
<dbReference type="InterPro" id="IPR036390">
    <property type="entry name" value="WH_DNA-bd_sf"/>
</dbReference>
<dbReference type="EMBL" id="JBDPGJ010000004">
    <property type="protein sequence ID" value="MEX0407856.1"/>
    <property type="molecule type" value="Genomic_DNA"/>
</dbReference>
<keyword evidence="3" id="KW-0804">Transcription</keyword>
<dbReference type="RefSeq" id="WP_367955720.1">
    <property type="nucleotide sequence ID" value="NZ_JBDPGJ010000004.1"/>
</dbReference>
<evidence type="ECO:0000259" key="5">
    <source>
        <dbReference type="PROSITE" id="PS51078"/>
    </source>
</evidence>
<feature type="domain" description="HTH iclR-type" evidence="4">
    <location>
        <begin position="10"/>
        <end position="72"/>
    </location>
</feature>
<proteinExistence type="predicted"/>
<dbReference type="InterPro" id="IPR005471">
    <property type="entry name" value="Tscrpt_reg_IclR_N"/>
</dbReference>
<evidence type="ECO:0000313" key="7">
    <source>
        <dbReference type="Proteomes" id="UP001556692"/>
    </source>
</evidence>
<keyword evidence="1" id="KW-0805">Transcription regulation</keyword>
<accession>A0ABV3SMZ0</accession>